<dbReference type="InterPro" id="IPR000315">
    <property type="entry name" value="Znf_B-box"/>
</dbReference>
<reference evidence="3 4" key="1">
    <citation type="journal article" date="2017" name="Nat. Ecol. Evol.">
        <title>Scallop genome provides insights into evolution of bilaterian karyotype and development.</title>
        <authorList>
            <person name="Wang S."/>
            <person name="Zhang J."/>
            <person name="Jiao W."/>
            <person name="Li J."/>
            <person name="Xun X."/>
            <person name="Sun Y."/>
            <person name="Guo X."/>
            <person name="Huan P."/>
            <person name="Dong B."/>
            <person name="Zhang L."/>
            <person name="Hu X."/>
            <person name="Sun X."/>
            <person name="Wang J."/>
            <person name="Zhao C."/>
            <person name="Wang Y."/>
            <person name="Wang D."/>
            <person name="Huang X."/>
            <person name="Wang R."/>
            <person name="Lv J."/>
            <person name="Li Y."/>
            <person name="Zhang Z."/>
            <person name="Liu B."/>
            <person name="Lu W."/>
            <person name="Hui Y."/>
            <person name="Liang J."/>
            <person name="Zhou Z."/>
            <person name="Hou R."/>
            <person name="Li X."/>
            <person name="Liu Y."/>
            <person name="Li H."/>
            <person name="Ning X."/>
            <person name="Lin Y."/>
            <person name="Zhao L."/>
            <person name="Xing Q."/>
            <person name="Dou J."/>
            <person name="Li Y."/>
            <person name="Mao J."/>
            <person name="Guo H."/>
            <person name="Dou H."/>
            <person name="Li T."/>
            <person name="Mu C."/>
            <person name="Jiang W."/>
            <person name="Fu Q."/>
            <person name="Fu X."/>
            <person name="Miao Y."/>
            <person name="Liu J."/>
            <person name="Yu Q."/>
            <person name="Li R."/>
            <person name="Liao H."/>
            <person name="Li X."/>
            <person name="Kong Y."/>
            <person name="Jiang Z."/>
            <person name="Chourrout D."/>
            <person name="Li R."/>
            <person name="Bao Z."/>
        </authorList>
    </citation>
    <scope>NUCLEOTIDE SEQUENCE [LARGE SCALE GENOMIC DNA]</scope>
    <source>
        <strain evidence="3 4">PY_sf001</strain>
    </source>
</reference>
<feature type="domain" description="B box-type" evidence="2">
    <location>
        <begin position="13"/>
        <end position="60"/>
    </location>
</feature>
<dbReference type="GO" id="GO:0008270">
    <property type="term" value="F:zinc ion binding"/>
    <property type="evidence" value="ECO:0007669"/>
    <property type="project" value="UniProtKB-KW"/>
</dbReference>
<accession>A0A210Q5F1</accession>
<dbReference type="Proteomes" id="UP000242188">
    <property type="component" value="Unassembled WGS sequence"/>
</dbReference>
<sequence length="201" mass="23067">MASRLSIRRAQVQVPDTCAWCESIQDVNWFCNDCQEALCDRCFEGHQRARKTRNNDVVPIKEGNKGGEAVLPEVCKTHRGKTCDLYCSECNIIMCAMCLTEKHKQHAFKNIEEAIDSQKQYTQDRLKILKSKSDYFNDNLSKRHEMNKSVKESFDVIRQTVQTQRQKLKAEIDSIADSVLVELSFLVEEEDKISQTGLSIA</sequence>
<organism evidence="3 4">
    <name type="scientific">Mizuhopecten yessoensis</name>
    <name type="common">Japanese scallop</name>
    <name type="synonym">Patinopecten yessoensis</name>
    <dbReference type="NCBI Taxonomy" id="6573"/>
    <lineage>
        <taxon>Eukaryota</taxon>
        <taxon>Metazoa</taxon>
        <taxon>Spiralia</taxon>
        <taxon>Lophotrochozoa</taxon>
        <taxon>Mollusca</taxon>
        <taxon>Bivalvia</taxon>
        <taxon>Autobranchia</taxon>
        <taxon>Pteriomorphia</taxon>
        <taxon>Pectinida</taxon>
        <taxon>Pectinoidea</taxon>
        <taxon>Pectinidae</taxon>
        <taxon>Mizuhopecten</taxon>
    </lineage>
</organism>
<dbReference type="SUPFAM" id="SSF57845">
    <property type="entry name" value="B-box zinc-binding domain"/>
    <property type="match status" value="1"/>
</dbReference>
<keyword evidence="4" id="KW-1185">Reference proteome</keyword>
<keyword evidence="1" id="KW-0862">Zinc</keyword>
<dbReference type="SMART" id="SM00336">
    <property type="entry name" value="BBOX"/>
    <property type="match status" value="2"/>
</dbReference>
<dbReference type="STRING" id="6573.A0A210Q5F1"/>
<gene>
    <name evidence="3" type="ORF">KP79_PYT26399</name>
</gene>
<feature type="domain" description="B box-type" evidence="2">
    <location>
        <begin position="74"/>
        <end position="111"/>
    </location>
</feature>
<dbReference type="InterPro" id="IPR047153">
    <property type="entry name" value="TRIM45/56/19-like"/>
</dbReference>
<comment type="caution">
    <text evidence="3">The sequence shown here is derived from an EMBL/GenBank/DDBJ whole genome shotgun (WGS) entry which is preliminary data.</text>
</comment>
<evidence type="ECO:0000256" key="1">
    <source>
        <dbReference type="PROSITE-ProRule" id="PRU00024"/>
    </source>
</evidence>
<evidence type="ECO:0000259" key="2">
    <source>
        <dbReference type="PROSITE" id="PS50119"/>
    </source>
</evidence>
<dbReference type="Gene3D" id="3.30.160.60">
    <property type="entry name" value="Classic Zinc Finger"/>
    <property type="match status" value="1"/>
</dbReference>
<dbReference type="PROSITE" id="PS50119">
    <property type="entry name" value="ZF_BBOX"/>
    <property type="match status" value="2"/>
</dbReference>
<dbReference type="EMBL" id="NEDP02004954">
    <property type="protein sequence ID" value="OWF43966.1"/>
    <property type="molecule type" value="Genomic_DNA"/>
</dbReference>
<keyword evidence="1" id="KW-0863">Zinc-finger</keyword>
<name>A0A210Q5F1_MIZYE</name>
<evidence type="ECO:0000313" key="3">
    <source>
        <dbReference type="EMBL" id="OWF43966.1"/>
    </source>
</evidence>
<dbReference type="OrthoDB" id="6104674at2759"/>
<dbReference type="PANTHER" id="PTHR25462">
    <property type="entry name" value="BONUS, ISOFORM C-RELATED"/>
    <property type="match status" value="1"/>
</dbReference>
<dbReference type="PANTHER" id="PTHR25462:SF296">
    <property type="entry name" value="MEIOTIC P26, ISOFORM F"/>
    <property type="match status" value="1"/>
</dbReference>
<dbReference type="AlphaFoldDB" id="A0A210Q5F1"/>
<proteinExistence type="predicted"/>
<protein>
    <submittedName>
        <fullName evidence="3">E3 ubiquitin-protein ligase TRIM33</fullName>
    </submittedName>
</protein>
<dbReference type="Pfam" id="PF00643">
    <property type="entry name" value="zf-B_box"/>
    <property type="match status" value="2"/>
</dbReference>
<evidence type="ECO:0000313" key="4">
    <source>
        <dbReference type="Proteomes" id="UP000242188"/>
    </source>
</evidence>
<keyword evidence="1" id="KW-0479">Metal-binding</keyword>